<keyword evidence="1" id="KW-0812">Transmembrane</keyword>
<dbReference type="Proteomes" id="UP000299102">
    <property type="component" value="Unassembled WGS sequence"/>
</dbReference>
<accession>A0A4C1UZT8</accession>
<name>A0A4C1UZT8_EUMVA</name>
<keyword evidence="1" id="KW-0472">Membrane</keyword>
<protein>
    <submittedName>
        <fullName evidence="2">Uncharacterized protein</fullName>
    </submittedName>
</protein>
<evidence type="ECO:0000256" key="1">
    <source>
        <dbReference type="SAM" id="Phobius"/>
    </source>
</evidence>
<dbReference type="EMBL" id="BGZK01000247">
    <property type="protein sequence ID" value="GBP31527.1"/>
    <property type="molecule type" value="Genomic_DNA"/>
</dbReference>
<organism evidence="2 3">
    <name type="scientific">Eumeta variegata</name>
    <name type="common">Bagworm moth</name>
    <name type="synonym">Eumeta japonica</name>
    <dbReference type="NCBI Taxonomy" id="151549"/>
    <lineage>
        <taxon>Eukaryota</taxon>
        <taxon>Metazoa</taxon>
        <taxon>Ecdysozoa</taxon>
        <taxon>Arthropoda</taxon>
        <taxon>Hexapoda</taxon>
        <taxon>Insecta</taxon>
        <taxon>Pterygota</taxon>
        <taxon>Neoptera</taxon>
        <taxon>Endopterygota</taxon>
        <taxon>Lepidoptera</taxon>
        <taxon>Glossata</taxon>
        <taxon>Ditrysia</taxon>
        <taxon>Tineoidea</taxon>
        <taxon>Psychidae</taxon>
        <taxon>Oiketicinae</taxon>
        <taxon>Eumeta</taxon>
    </lineage>
</organism>
<sequence length="168" mass="18862">MMSRRSARRRCWSPRARWGTFLPSAVSARSDRRDVDTFASFQKLPSKWLATIAPQERPIKKWLDVRPLTSRCSMSTSVNCLDLTMCSVSSSRVWKNSLRGLLSLSVAANAVLKDHTKCFQAPPLFGAPRGINLQDIVRMSASFFVFSCTSRIFVSSLLALTKFVPLSK</sequence>
<evidence type="ECO:0000313" key="3">
    <source>
        <dbReference type="Proteomes" id="UP000299102"/>
    </source>
</evidence>
<dbReference type="AlphaFoldDB" id="A0A4C1UZT8"/>
<comment type="caution">
    <text evidence="2">The sequence shown here is derived from an EMBL/GenBank/DDBJ whole genome shotgun (WGS) entry which is preliminary data.</text>
</comment>
<feature type="transmembrane region" description="Helical" evidence="1">
    <location>
        <begin position="143"/>
        <end position="164"/>
    </location>
</feature>
<evidence type="ECO:0000313" key="2">
    <source>
        <dbReference type="EMBL" id="GBP31527.1"/>
    </source>
</evidence>
<gene>
    <name evidence="2" type="ORF">EVAR_84639_1</name>
</gene>
<reference evidence="2 3" key="1">
    <citation type="journal article" date="2019" name="Commun. Biol.">
        <title>The bagworm genome reveals a unique fibroin gene that provides high tensile strength.</title>
        <authorList>
            <person name="Kono N."/>
            <person name="Nakamura H."/>
            <person name="Ohtoshi R."/>
            <person name="Tomita M."/>
            <person name="Numata K."/>
            <person name="Arakawa K."/>
        </authorList>
    </citation>
    <scope>NUCLEOTIDE SEQUENCE [LARGE SCALE GENOMIC DNA]</scope>
</reference>
<keyword evidence="1" id="KW-1133">Transmembrane helix</keyword>
<keyword evidence="3" id="KW-1185">Reference proteome</keyword>
<proteinExistence type="predicted"/>